<dbReference type="RefSeq" id="WP_015935272.1">
    <property type="nucleotide sequence ID" value="NC_011891.1"/>
</dbReference>
<reference evidence="10" key="1">
    <citation type="submission" date="2009-01" db="EMBL/GenBank/DDBJ databases">
        <title>Complete sequence of Anaeromyxobacter dehalogenans 2CP-1.</title>
        <authorList>
            <consortium name="US DOE Joint Genome Institute"/>
            <person name="Lucas S."/>
            <person name="Copeland A."/>
            <person name="Lapidus A."/>
            <person name="Glavina del Rio T."/>
            <person name="Dalin E."/>
            <person name="Tice H."/>
            <person name="Bruce D."/>
            <person name="Goodwin L."/>
            <person name="Pitluck S."/>
            <person name="Saunders E."/>
            <person name="Brettin T."/>
            <person name="Detter J.C."/>
            <person name="Han C."/>
            <person name="Larimer F."/>
            <person name="Land M."/>
            <person name="Hauser L."/>
            <person name="Kyrpides N."/>
            <person name="Ovchinnikova G."/>
            <person name="Beliaev A.S."/>
            <person name="Richardson P."/>
        </authorList>
    </citation>
    <scope>NUCLEOTIDE SEQUENCE</scope>
    <source>
        <strain evidence="10">2CP-1</strain>
    </source>
</reference>
<dbReference type="NCBIfam" id="NF002074">
    <property type="entry name" value="PRK00913.1-4"/>
    <property type="match status" value="1"/>
</dbReference>
<dbReference type="AlphaFoldDB" id="B8JAR5"/>
<dbReference type="Proteomes" id="UP000007089">
    <property type="component" value="Chromosome"/>
</dbReference>
<keyword evidence="4 8" id="KW-0031">Aminopeptidase</keyword>
<protein>
    <recommendedName>
        <fullName evidence="8">Probable cytosol aminopeptidase</fullName>
        <ecNumber evidence="8">3.4.11.1</ecNumber>
    </recommendedName>
    <alternativeName>
        <fullName evidence="8">Leucine aminopeptidase</fullName>
        <shortName evidence="8">LAP</shortName>
        <ecNumber evidence="8">3.4.11.10</ecNumber>
    </alternativeName>
    <alternativeName>
        <fullName evidence="8">Leucyl aminopeptidase</fullName>
    </alternativeName>
</protein>
<dbReference type="PROSITE" id="PS00631">
    <property type="entry name" value="CYTOSOL_AP"/>
    <property type="match status" value="1"/>
</dbReference>
<keyword evidence="5 8" id="KW-0645">Protease</keyword>
<evidence type="ECO:0000256" key="3">
    <source>
        <dbReference type="ARBA" id="ARBA00009528"/>
    </source>
</evidence>
<comment type="subcellular location">
    <subcellularLocation>
        <location evidence="8">Cytoplasm</location>
    </subcellularLocation>
</comment>
<dbReference type="HOGENOM" id="CLU_013734_2_2_7"/>
<organism evidence="10 11">
    <name type="scientific">Anaeromyxobacter dehalogenans (strain ATCC BAA-258 / DSM 21875 / 2CP-1)</name>
    <dbReference type="NCBI Taxonomy" id="455488"/>
    <lineage>
        <taxon>Bacteria</taxon>
        <taxon>Pseudomonadati</taxon>
        <taxon>Myxococcota</taxon>
        <taxon>Myxococcia</taxon>
        <taxon>Myxococcales</taxon>
        <taxon>Cystobacterineae</taxon>
        <taxon>Anaeromyxobacteraceae</taxon>
        <taxon>Anaeromyxobacter</taxon>
    </lineage>
</organism>
<feature type="active site" evidence="8">
    <location>
        <position position="297"/>
    </location>
</feature>
<dbReference type="NCBIfam" id="NF002073">
    <property type="entry name" value="PRK00913.1-2"/>
    <property type="match status" value="1"/>
</dbReference>
<name>B8JAR5_ANAD2</name>
<keyword evidence="6 8" id="KW-0378">Hydrolase</keyword>
<feature type="binding site" evidence="8">
    <location>
        <position position="308"/>
    </location>
    <ligand>
        <name>Mn(2+)</name>
        <dbReference type="ChEBI" id="CHEBI:29035"/>
        <label>2</label>
    </ligand>
</feature>
<dbReference type="InterPro" id="IPR023042">
    <property type="entry name" value="Peptidase_M17_leu_NH2_pept"/>
</dbReference>
<comment type="catalytic activity">
    <reaction evidence="1 8">
        <text>Release of an N-terminal amino acid, Xaa-|-Yaa-, in which Xaa is preferably Leu, but may be other amino acids including Pro although not Arg or Lys, and Yaa may be Pro. Amino acid amides and methyl esters are also readily hydrolyzed, but rates on arylamides are exceedingly low.</text>
        <dbReference type="EC" id="3.4.11.1"/>
    </reaction>
</comment>
<feature type="binding site" evidence="8">
    <location>
        <position position="290"/>
    </location>
    <ligand>
        <name>Mn(2+)</name>
        <dbReference type="ChEBI" id="CHEBI:29035"/>
        <label>2</label>
    </ligand>
</feature>
<feature type="domain" description="Cytosol aminopeptidase" evidence="9">
    <location>
        <begin position="365"/>
        <end position="372"/>
    </location>
</feature>
<evidence type="ECO:0000256" key="8">
    <source>
        <dbReference type="HAMAP-Rule" id="MF_00181"/>
    </source>
</evidence>
<dbReference type="EC" id="3.4.11.1" evidence="8"/>
<evidence type="ECO:0000256" key="5">
    <source>
        <dbReference type="ARBA" id="ARBA00022670"/>
    </source>
</evidence>
<keyword evidence="7 8" id="KW-0464">Manganese</keyword>
<dbReference type="InterPro" id="IPR008283">
    <property type="entry name" value="Peptidase_M17_N"/>
</dbReference>
<feature type="binding site" evidence="8">
    <location>
        <position position="367"/>
    </location>
    <ligand>
        <name>Mn(2+)</name>
        <dbReference type="ChEBI" id="CHEBI:29035"/>
        <label>1</label>
    </ligand>
</feature>
<feature type="binding site" evidence="8">
    <location>
        <position position="285"/>
    </location>
    <ligand>
        <name>Mn(2+)</name>
        <dbReference type="ChEBI" id="CHEBI:29035"/>
        <label>2</label>
    </ligand>
</feature>
<dbReference type="SUPFAM" id="SSF53187">
    <property type="entry name" value="Zn-dependent exopeptidases"/>
    <property type="match status" value="1"/>
</dbReference>
<comment type="catalytic activity">
    <reaction evidence="2 8">
        <text>Release of an N-terminal amino acid, preferentially leucine, but not glutamic or aspartic acids.</text>
        <dbReference type="EC" id="3.4.11.10"/>
    </reaction>
</comment>
<dbReference type="Gene3D" id="3.40.630.10">
    <property type="entry name" value="Zn peptidases"/>
    <property type="match status" value="1"/>
</dbReference>
<proteinExistence type="inferred from homology"/>
<evidence type="ECO:0000256" key="1">
    <source>
        <dbReference type="ARBA" id="ARBA00000135"/>
    </source>
</evidence>
<dbReference type="HAMAP" id="MF_00181">
    <property type="entry name" value="Cytosol_peptidase_M17"/>
    <property type="match status" value="1"/>
</dbReference>
<accession>B8JAR5</accession>
<feature type="binding site" evidence="8">
    <location>
        <position position="369"/>
    </location>
    <ligand>
        <name>Mn(2+)</name>
        <dbReference type="ChEBI" id="CHEBI:29035"/>
        <label>2</label>
    </ligand>
</feature>
<dbReference type="InterPro" id="IPR043472">
    <property type="entry name" value="Macro_dom-like"/>
</dbReference>
<evidence type="ECO:0000313" key="11">
    <source>
        <dbReference type="Proteomes" id="UP000007089"/>
    </source>
</evidence>
<feature type="active site" evidence="8">
    <location>
        <position position="371"/>
    </location>
</feature>
<dbReference type="KEGG" id="acp:A2cp1_4247"/>
<evidence type="ECO:0000313" key="10">
    <source>
        <dbReference type="EMBL" id="ACL67564.1"/>
    </source>
</evidence>
<dbReference type="PANTHER" id="PTHR11963">
    <property type="entry name" value="LEUCINE AMINOPEPTIDASE-RELATED"/>
    <property type="match status" value="1"/>
</dbReference>
<dbReference type="Pfam" id="PF00883">
    <property type="entry name" value="Peptidase_M17"/>
    <property type="match status" value="1"/>
</dbReference>
<evidence type="ECO:0000259" key="9">
    <source>
        <dbReference type="PROSITE" id="PS00631"/>
    </source>
</evidence>
<evidence type="ECO:0000256" key="4">
    <source>
        <dbReference type="ARBA" id="ARBA00022438"/>
    </source>
</evidence>
<feature type="binding site" evidence="8">
    <location>
        <position position="290"/>
    </location>
    <ligand>
        <name>Mn(2+)</name>
        <dbReference type="ChEBI" id="CHEBI:29035"/>
        <label>1</label>
    </ligand>
</feature>
<gene>
    <name evidence="8" type="primary">pepA</name>
    <name evidence="10" type="ordered locus">A2cp1_4247</name>
</gene>
<dbReference type="SUPFAM" id="SSF52949">
    <property type="entry name" value="Macro domain-like"/>
    <property type="match status" value="1"/>
</dbReference>
<evidence type="ECO:0000256" key="2">
    <source>
        <dbReference type="ARBA" id="ARBA00000967"/>
    </source>
</evidence>
<dbReference type="GO" id="GO:0070006">
    <property type="term" value="F:metalloaminopeptidase activity"/>
    <property type="evidence" value="ECO:0007669"/>
    <property type="project" value="InterPro"/>
</dbReference>
<feature type="binding site" evidence="8">
    <location>
        <position position="369"/>
    </location>
    <ligand>
        <name>Mn(2+)</name>
        <dbReference type="ChEBI" id="CHEBI:29035"/>
        <label>1</label>
    </ligand>
</feature>
<dbReference type="InterPro" id="IPR011356">
    <property type="entry name" value="Leucine_aapep/pepB"/>
</dbReference>
<comment type="similarity">
    <text evidence="3 8">Belongs to the peptidase M17 family.</text>
</comment>
<keyword evidence="11" id="KW-1185">Reference proteome</keyword>
<dbReference type="GO" id="GO:0006508">
    <property type="term" value="P:proteolysis"/>
    <property type="evidence" value="ECO:0007669"/>
    <property type="project" value="UniProtKB-KW"/>
</dbReference>
<keyword evidence="8" id="KW-0963">Cytoplasm</keyword>
<sequence length="518" mass="53278">MSRGIERIAVKAAGAAPAEAEADALALPVFEDEVRGAGAGAVKDLDRLLDGALLAAARAERFAGKAGQELSLATLGRARAGRVVLMGMGPRAKALEAWARDGYEALRAAAGKAARGAGKAGARRLALAAPALDGDALPGAARALAEGALLGSYQFTRYKKDDPARPSGVAEVAVLVPPSLERARAVKDALDVARRIAGAVAWARDLVNLGPADCTPELLARAAAEVARRAGLAVEVRGPKEIQALKMGMFLGVTRGSAEPPRLVKVSWIPRGAAGRKAPVVLVGKAITFDSGGLSLKPTESMVTMNTDMAGSAAVLGAMQVIAALKPPFPVHAVLGACENMPGGRAYKPSDVLVAHDGQTVEITNTDAEGRLVLGDVLSWAADTLKPAAMIDVATLTGACMVALGNGTAGLFGPEGPVADGVLAAARAAGEDVWRLPMTEALKEQLKSDRADLKNTGDRWGGAITAAHFLHAFAKETPWAHLDIAGPSHTGKEQGYVAKGATGFAVRTLVEFVRAWKA</sequence>
<dbReference type="EC" id="3.4.11.10" evidence="8"/>
<evidence type="ECO:0000256" key="7">
    <source>
        <dbReference type="ARBA" id="ARBA00023211"/>
    </source>
</evidence>
<dbReference type="GO" id="GO:0005737">
    <property type="term" value="C:cytoplasm"/>
    <property type="evidence" value="ECO:0007669"/>
    <property type="project" value="UniProtKB-SubCell"/>
</dbReference>
<dbReference type="PANTHER" id="PTHR11963:SF23">
    <property type="entry name" value="CYTOSOL AMINOPEPTIDASE"/>
    <property type="match status" value="1"/>
</dbReference>
<dbReference type="GO" id="GO:0030145">
    <property type="term" value="F:manganese ion binding"/>
    <property type="evidence" value="ECO:0007669"/>
    <property type="project" value="UniProtKB-UniRule"/>
</dbReference>
<evidence type="ECO:0000256" key="6">
    <source>
        <dbReference type="ARBA" id="ARBA00022801"/>
    </source>
</evidence>
<comment type="function">
    <text evidence="8">Presumably involved in the processing and regular turnover of intracellular proteins. Catalyzes the removal of unsubstituted N-terminal amino acids from various peptides.</text>
</comment>
<dbReference type="EMBL" id="CP001359">
    <property type="protein sequence ID" value="ACL67564.1"/>
    <property type="molecule type" value="Genomic_DNA"/>
</dbReference>
<dbReference type="PRINTS" id="PR00481">
    <property type="entry name" value="LAMNOPPTDASE"/>
</dbReference>
<comment type="cofactor">
    <cofactor evidence="8">
        <name>Mn(2+)</name>
        <dbReference type="ChEBI" id="CHEBI:29035"/>
    </cofactor>
    <text evidence="8">Binds 2 manganese ions per subunit.</text>
</comment>
<dbReference type="InterPro" id="IPR000819">
    <property type="entry name" value="Peptidase_M17_C"/>
</dbReference>
<keyword evidence="8" id="KW-0479">Metal-binding</keyword>
<dbReference type="Gene3D" id="3.40.220.10">
    <property type="entry name" value="Leucine Aminopeptidase, subunit E, domain 1"/>
    <property type="match status" value="1"/>
</dbReference>
<dbReference type="Pfam" id="PF02789">
    <property type="entry name" value="Peptidase_M17_N"/>
    <property type="match status" value="1"/>
</dbReference>
<dbReference type="CDD" id="cd00433">
    <property type="entry name" value="Peptidase_M17"/>
    <property type="match status" value="1"/>
</dbReference>